<dbReference type="EMBL" id="GBXM01018507">
    <property type="protein sequence ID" value="JAH90070.1"/>
    <property type="molecule type" value="Transcribed_RNA"/>
</dbReference>
<proteinExistence type="predicted"/>
<evidence type="ECO:0000313" key="1">
    <source>
        <dbReference type="EMBL" id="JAH90070.1"/>
    </source>
</evidence>
<protein>
    <submittedName>
        <fullName evidence="1">Uncharacterized protein</fullName>
    </submittedName>
</protein>
<organism evidence="1">
    <name type="scientific">Anguilla anguilla</name>
    <name type="common">European freshwater eel</name>
    <name type="synonym">Muraena anguilla</name>
    <dbReference type="NCBI Taxonomy" id="7936"/>
    <lineage>
        <taxon>Eukaryota</taxon>
        <taxon>Metazoa</taxon>
        <taxon>Chordata</taxon>
        <taxon>Craniata</taxon>
        <taxon>Vertebrata</taxon>
        <taxon>Euteleostomi</taxon>
        <taxon>Actinopterygii</taxon>
        <taxon>Neopterygii</taxon>
        <taxon>Teleostei</taxon>
        <taxon>Anguilliformes</taxon>
        <taxon>Anguillidae</taxon>
        <taxon>Anguilla</taxon>
    </lineage>
</organism>
<name>A0A0E9WKF2_ANGAN</name>
<sequence length="45" mass="4993">MHCGKKTVEGAVQCLHKRHDCVVVCPPHPTPTPRSLKDICDEVRA</sequence>
<dbReference type="AlphaFoldDB" id="A0A0E9WKF2"/>
<accession>A0A0E9WKF2</accession>
<reference evidence="1" key="1">
    <citation type="submission" date="2014-11" db="EMBL/GenBank/DDBJ databases">
        <authorList>
            <person name="Amaro Gonzalez C."/>
        </authorList>
    </citation>
    <scope>NUCLEOTIDE SEQUENCE</scope>
</reference>
<reference evidence="1" key="2">
    <citation type="journal article" date="2015" name="Fish Shellfish Immunol.">
        <title>Early steps in the European eel (Anguilla anguilla)-Vibrio vulnificus interaction in the gills: Role of the RtxA13 toxin.</title>
        <authorList>
            <person name="Callol A."/>
            <person name="Pajuelo D."/>
            <person name="Ebbesson L."/>
            <person name="Teles M."/>
            <person name="MacKenzie S."/>
            <person name="Amaro C."/>
        </authorList>
    </citation>
    <scope>NUCLEOTIDE SEQUENCE</scope>
</reference>